<keyword evidence="3" id="KW-1185">Reference proteome</keyword>
<dbReference type="EMBL" id="JAINUG010000149">
    <property type="protein sequence ID" value="KAJ8392090.1"/>
    <property type="molecule type" value="Genomic_DNA"/>
</dbReference>
<dbReference type="AlphaFoldDB" id="A0AAD7RXP0"/>
<feature type="compositionally biased region" description="Basic residues" evidence="1">
    <location>
        <begin position="239"/>
        <end position="249"/>
    </location>
</feature>
<reference evidence="2" key="1">
    <citation type="journal article" date="2023" name="Science">
        <title>Genome structures resolve the early diversification of teleost fishes.</title>
        <authorList>
            <person name="Parey E."/>
            <person name="Louis A."/>
            <person name="Montfort J."/>
            <person name="Bouchez O."/>
            <person name="Roques C."/>
            <person name="Iampietro C."/>
            <person name="Lluch J."/>
            <person name="Castinel A."/>
            <person name="Donnadieu C."/>
            <person name="Desvignes T."/>
            <person name="Floi Bucao C."/>
            <person name="Jouanno E."/>
            <person name="Wen M."/>
            <person name="Mejri S."/>
            <person name="Dirks R."/>
            <person name="Jansen H."/>
            <person name="Henkel C."/>
            <person name="Chen W.J."/>
            <person name="Zahm M."/>
            <person name="Cabau C."/>
            <person name="Klopp C."/>
            <person name="Thompson A.W."/>
            <person name="Robinson-Rechavi M."/>
            <person name="Braasch I."/>
            <person name="Lecointre G."/>
            <person name="Bobe J."/>
            <person name="Postlethwait J.H."/>
            <person name="Berthelot C."/>
            <person name="Roest Crollius H."/>
            <person name="Guiguen Y."/>
        </authorList>
    </citation>
    <scope>NUCLEOTIDE SEQUENCE</scope>
    <source>
        <strain evidence="2">NC1722</strain>
    </source>
</reference>
<evidence type="ECO:0000313" key="2">
    <source>
        <dbReference type="EMBL" id="KAJ8392090.1"/>
    </source>
</evidence>
<accession>A0AAD7RXP0</accession>
<feature type="region of interest" description="Disordered" evidence="1">
    <location>
        <begin position="228"/>
        <end position="249"/>
    </location>
</feature>
<organism evidence="2 3">
    <name type="scientific">Aldrovandia affinis</name>
    <dbReference type="NCBI Taxonomy" id="143900"/>
    <lineage>
        <taxon>Eukaryota</taxon>
        <taxon>Metazoa</taxon>
        <taxon>Chordata</taxon>
        <taxon>Craniata</taxon>
        <taxon>Vertebrata</taxon>
        <taxon>Euteleostomi</taxon>
        <taxon>Actinopterygii</taxon>
        <taxon>Neopterygii</taxon>
        <taxon>Teleostei</taxon>
        <taxon>Notacanthiformes</taxon>
        <taxon>Halosauridae</taxon>
        <taxon>Aldrovandia</taxon>
    </lineage>
</organism>
<name>A0AAD7RXP0_9TELE</name>
<evidence type="ECO:0000313" key="3">
    <source>
        <dbReference type="Proteomes" id="UP001221898"/>
    </source>
</evidence>
<dbReference type="Proteomes" id="UP001221898">
    <property type="component" value="Unassembled WGS sequence"/>
</dbReference>
<sequence>MRQGRTRLIRPARGPRGIGVCETTWCLQVRSVPKAKGQGSCFTTGACGPALRTRNNSPVGVRPLAIVELGGAGDPVLNFKHDDRQTWRPVGSAASTWTVKIRHRDARLRAGRAQSANGAPPEGPRATPPFLCGGGTQSSILPPLIPPTLAISSGRSKASVSDCGSSKQGGANRNPAQSGNLELSAESVWPAATRANQGFYLCKTASRIRGRLLKCYTVSSPNDACEGSLRASSNNATQRRGKRQIAARR</sequence>
<evidence type="ECO:0000256" key="1">
    <source>
        <dbReference type="SAM" id="MobiDB-lite"/>
    </source>
</evidence>
<feature type="region of interest" description="Disordered" evidence="1">
    <location>
        <begin position="110"/>
        <end position="133"/>
    </location>
</feature>
<comment type="caution">
    <text evidence="2">The sequence shown here is derived from an EMBL/GenBank/DDBJ whole genome shotgun (WGS) entry which is preliminary data.</text>
</comment>
<gene>
    <name evidence="2" type="ORF">AAFF_G00078960</name>
</gene>
<feature type="region of interest" description="Disordered" evidence="1">
    <location>
        <begin position="155"/>
        <end position="179"/>
    </location>
</feature>
<protein>
    <submittedName>
        <fullName evidence="2">Uncharacterized protein</fullName>
    </submittedName>
</protein>
<proteinExistence type="predicted"/>